<dbReference type="EMBL" id="JABFUD020000008">
    <property type="protein sequence ID" value="KAI5076675.1"/>
    <property type="molecule type" value="Genomic_DNA"/>
</dbReference>
<organism evidence="2 3">
    <name type="scientific">Adiantum capillus-veneris</name>
    <name type="common">Maidenhair fern</name>
    <dbReference type="NCBI Taxonomy" id="13818"/>
    <lineage>
        <taxon>Eukaryota</taxon>
        <taxon>Viridiplantae</taxon>
        <taxon>Streptophyta</taxon>
        <taxon>Embryophyta</taxon>
        <taxon>Tracheophyta</taxon>
        <taxon>Polypodiopsida</taxon>
        <taxon>Polypodiidae</taxon>
        <taxon>Polypodiales</taxon>
        <taxon>Pteridineae</taxon>
        <taxon>Pteridaceae</taxon>
        <taxon>Vittarioideae</taxon>
        <taxon>Adiantum</taxon>
    </lineage>
</organism>
<dbReference type="PRINTS" id="PR00625">
    <property type="entry name" value="JDOMAIN"/>
</dbReference>
<dbReference type="InterPro" id="IPR053232">
    <property type="entry name" value="DnaJ_C/III_chloroplastic"/>
</dbReference>
<dbReference type="SMART" id="SM00271">
    <property type="entry name" value="DnaJ"/>
    <property type="match status" value="1"/>
</dbReference>
<protein>
    <recommendedName>
        <fullName evidence="1">J domain-containing protein</fullName>
    </recommendedName>
</protein>
<feature type="domain" description="J" evidence="1">
    <location>
        <begin position="71"/>
        <end position="135"/>
    </location>
</feature>
<dbReference type="PANTHER" id="PTHR45090:SF4">
    <property type="entry name" value="J DOMAIN-CONTAINING PROTEIN"/>
    <property type="match status" value="1"/>
</dbReference>
<name>A0A9D4ZL06_ADICA</name>
<sequence length="193" mass="22032">MLLHAQQTGPSHTAADELRRATGLCCSTSSRPLLLLPHQEVHRQQYRGRAGFMRSRFMAAHASSTALAASTLYDILELPPHVGLCEIKRAYRHLARTCHPDVNRAHDSTTRFIEIREAYETLSDPERRAEYDHAVAIGRGSASSGRVSCHQDCSASFWRRQWERQLVEFNRQSSVRAQRTDSWAARMRMQWAS</sequence>
<gene>
    <name evidence="2" type="ORF">GOP47_0008740</name>
</gene>
<evidence type="ECO:0000259" key="1">
    <source>
        <dbReference type="PROSITE" id="PS50076"/>
    </source>
</evidence>
<dbReference type="GO" id="GO:0009507">
    <property type="term" value="C:chloroplast"/>
    <property type="evidence" value="ECO:0007669"/>
    <property type="project" value="TreeGrafter"/>
</dbReference>
<dbReference type="Gene3D" id="1.10.287.110">
    <property type="entry name" value="DnaJ domain"/>
    <property type="match status" value="1"/>
</dbReference>
<dbReference type="SUPFAM" id="SSF46565">
    <property type="entry name" value="Chaperone J-domain"/>
    <property type="match status" value="1"/>
</dbReference>
<dbReference type="InterPro" id="IPR018253">
    <property type="entry name" value="DnaJ_domain_CS"/>
</dbReference>
<comment type="caution">
    <text evidence="2">The sequence shown here is derived from an EMBL/GenBank/DDBJ whole genome shotgun (WGS) entry which is preliminary data.</text>
</comment>
<dbReference type="OrthoDB" id="445556at2759"/>
<accession>A0A9D4ZL06</accession>
<dbReference type="CDD" id="cd06257">
    <property type="entry name" value="DnaJ"/>
    <property type="match status" value="1"/>
</dbReference>
<dbReference type="Proteomes" id="UP000886520">
    <property type="component" value="Chromosome 8"/>
</dbReference>
<keyword evidence="3" id="KW-1185">Reference proteome</keyword>
<dbReference type="AlphaFoldDB" id="A0A9D4ZL06"/>
<dbReference type="PROSITE" id="PS50076">
    <property type="entry name" value="DNAJ_2"/>
    <property type="match status" value="1"/>
</dbReference>
<dbReference type="PANTHER" id="PTHR45090">
    <property type="entry name" value="CHAPERONE PROTEIN DNAJ 20 CHLOROPLASTIC"/>
    <property type="match status" value="1"/>
</dbReference>
<proteinExistence type="predicted"/>
<reference evidence="2" key="1">
    <citation type="submission" date="2021-01" db="EMBL/GenBank/DDBJ databases">
        <title>Adiantum capillus-veneris genome.</title>
        <authorList>
            <person name="Fang Y."/>
            <person name="Liao Q."/>
        </authorList>
    </citation>
    <scope>NUCLEOTIDE SEQUENCE</scope>
    <source>
        <strain evidence="2">H3</strain>
        <tissue evidence="2">Leaf</tissue>
    </source>
</reference>
<dbReference type="InterPro" id="IPR036869">
    <property type="entry name" value="J_dom_sf"/>
</dbReference>
<evidence type="ECO:0000313" key="3">
    <source>
        <dbReference type="Proteomes" id="UP000886520"/>
    </source>
</evidence>
<evidence type="ECO:0000313" key="2">
    <source>
        <dbReference type="EMBL" id="KAI5076675.1"/>
    </source>
</evidence>
<dbReference type="InterPro" id="IPR001623">
    <property type="entry name" value="DnaJ_domain"/>
</dbReference>
<dbReference type="PROSITE" id="PS00636">
    <property type="entry name" value="DNAJ_1"/>
    <property type="match status" value="1"/>
</dbReference>
<dbReference type="Pfam" id="PF00226">
    <property type="entry name" value="DnaJ"/>
    <property type="match status" value="1"/>
</dbReference>